<evidence type="ECO:0000256" key="2">
    <source>
        <dbReference type="ARBA" id="ARBA00024341"/>
    </source>
</evidence>
<dbReference type="GeneID" id="115737465"/>
<evidence type="ECO:0000256" key="1">
    <source>
        <dbReference type="ARBA" id="ARBA00022860"/>
    </source>
</evidence>
<reference evidence="5" key="1">
    <citation type="submission" date="2025-05" db="UniProtKB">
        <authorList>
            <consortium name="RefSeq"/>
        </authorList>
    </citation>
    <scope>NUCLEOTIDE SEQUENCE [LARGE SCALE GENOMIC DNA]</scope>
</reference>
<feature type="compositionally biased region" description="Polar residues" evidence="4">
    <location>
        <begin position="222"/>
        <end position="235"/>
    </location>
</feature>
<evidence type="ECO:0000256" key="3">
    <source>
        <dbReference type="ARBA" id="ARBA00045534"/>
    </source>
</evidence>
<keyword evidence="1" id="KW-0112">Calmodulin-binding</keyword>
<dbReference type="SMART" id="SM00015">
    <property type="entry name" value="IQ"/>
    <property type="match status" value="2"/>
</dbReference>
<feature type="region of interest" description="Disordered" evidence="4">
    <location>
        <begin position="222"/>
        <end position="244"/>
    </location>
</feature>
<comment type="similarity">
    <text evidence="2">Belongs to the IQD family.</text>
</comment>
<dbReference type="Gene3D" id="1.20.5.190">
    <property type="match status" value="1"/>
</dbReference>
<dbReference type="InterPro" id="IPR000048">
    <property type="entry name" value="IQ_motif_EF-hand-BS"/>
</dbReference>
<comment type="function">
    <text evidence="3">May be involved in cooperative interactions with calmodulins or calmodulin-like proteins. Recruits calmodulin proteins to microtubules, thus being a potential scaffold in cellular signaling and trafficking. May associate with nucleic acids and regulate gene expression at the transcriptional or post-transcriptional level.</text>
</comment>
<dbReference type="Proteomes" id="UP000827889">
    <property type="component" value="Chromosome 2"/>
</dbReference>
<keyword evidence="5" id="KW-1185">Reference proteome</keyword>
<organism evidence="5 6">
    <name type="scientific">Rhodamnia argentea</name>
    <dbReference type="NCBI Taxonomy" id="178133"/>
    <lineage>
        <taxon>Eukaryota</taxon>
        <taxon>Viridiplantae</taxon>
        <taxon>Streptophyta</taxon>
        <taxon>Embryophyta</taxon>
        <taxon>Tracheophyta</taxon>
        <taxon>Spermatophyta</taxon>
        <taxon>Magnoliopsida</taxon>
        <taxon>eudicotyledons</taxon>
        <taxon>Gunneridae</taxon>
        <taxon>Pentapetalae</taxon>
        <taxon>rosids</taxon>
        <taxon>malvids</taxon>
        <taxon>Myrtales</taxon>
        <taxon>Myrtaceae</taxon>
        <taxon>Myrtoideae</taxon>
        <taxon>Myrteae</taxon>
        <taxon>Australasian group</taxon>
        <taxon>Rhodamnia</taxon>
    </lineage>
</organism>
<dbReference type="RefSeq" id="XP_030525442.1">
    <property type="nucleotide sequence ID" value="XM_030669582.2"/>
</dbReference>
<dbReference type="InterPro" id="IPR027417">
    <property type="entry name" value="P-loop_NTPase"/>
</dbReference>
<gene>
    <name evidence="6" type="primary">LOC115737465</name>
</gene>
<sequence>MGASGGKWLKSLIPHSHRKSQPNSDREKVVEKGKKKWRLWRSSSEGIGLMGKRLKGSHIAASELSDSSCTLDDAALASAMATLLRAPPKNFVVIKQEWAAIRIQTAFRAFLARRALRALRAVVRIQAIYRGRQVRKQAAITLRCMQALVRAQARVRAQSVRTSSEGQDIQNLFAEHSDQADPSRQAEQRWCASPGTLQEVKTKLQMRQEALIKRERALAYSLAQQQPRSSASPNSRKYKSAESLRHLDKSSSGWSWLDRWMATKPWENRLMEETHSRQSEATVFSRKSQDHRVSNHSCFSDHDLVRVRRNNITTKVCAKPPSSCQITGSSSDPISESLYGESTTSASTSASLTPVSKVLMVERGEETKVYKPSYMNLTESAKAKQACRYSYHDMQRQLLEELQFCNKSMALCSGDTRSISGSIQSINFSKDLYPPIQLERQDQVRNQLH</sequence>
<dbReference type="PANTHER" id="PTHR32295:SF126">
    <property type="entry name" value="PROTEIN IQ-DOMAIN 8"/>
    <property type="match status" value="1"/>
</dbReference>
<protein>
    <submittedName>
        <fullName evidence="6">Protein IQ-DOMAIN 6-like</fullName>
    </submittedName>
</protein>
<name>A0A8B8NSE0_9MYRT</name>
<dbReference type="PANTHER" id="PTHR32295">
    <property type="entry name" value="IQ-DOMAIN 5-RELATED"/>
    <property type="match status" value="1"/>
</dbReference>
<accession>A0A8B8NSE0</accession>
<evidence type="ECO:0000313" key="5">
    <source>
        <dbReference type="Proteomes" id="UP000827889"/>
    </source>
</evidence>
<dbReference type="AlphaFoldDB" id="A0A8B8NSE0"/>
<dbReference type="OrthoDB" id="671489at2759"/>
<reference evidence="6" key="2">
    <citation type="submission" date="2025-08" db="UniProtKB">
        <authorList>
            <consortium name="RefSeq"/>
        </authorList>
    </citation>
    <scope>IDENTIFICATION</scope>
    <source>
        <tissue evidence="6">Leaf</tissue>
    </source>
</reference>
<feature type="region of interest" description="Disordered" evidence="4">
    <location>
        <begin position="327"/>
        <end position="347"/>
    </location>
</feature>
<dbReference type="PROSITE" id="PS50096">
    <property type="entry name" value="IQ"/>
    <property type="match status" value="2"/>
</dbReference>
<evidence type="ECO:0000256" key="4">
    <source>
        <dbReference type="SAM" id="MobiDB-lite"/>
    </source>
</evidence>
<dbReference type="SUPFAM" id="SSF52540">
    <property type="entry name" value="P-loop containing nucleoside triphosphate hydrolases"/>
    <property type="match status" value="1"/>
</dbReference>
<proteinExistence type="inferred from homology"/>
<evidence type="ECO:0000313" key="6">
    <source>
        <dbReference type="RefSeq" id="XP_030525442.1"/>
    </source>
</evidence>
<feature type="region of interest" description="Disordered" evidence="4">
    <location>
        <begin position="11"/>
        <end position="31"/>
    </location>
</feature>
<dbReference type="Pfam" id="PF00612">
    <property type="entry name" value="IQ"/>
    <property type="match status" value="2"/>
</dbReference>
<dbReference type="GO" id="GO:0005516">
    <property type="term" value="F:calmodulin binding"/>
    <property type="evidence" value="ECO:0007669"/>
    <property type="project" value="UniProtKB-KW"/>
</dbReference>
<dbReference type="KEGG" id="rarg:115737465"/>